<dbReference type="RefSeq" id="YP_009215077.1">
    <property type="nucleotide sequence ID" value="NC_028969.1"/>
</dbReference>
<proteinExistence type="predicted"/>
<dbReference type="InterPro" id="IPR010982">
    <property type="entry name" value="Lambda_DNA-bd_dom_sf"/>
</dbReference>
<evidence type="ECO:0000313" key="1">
    <source>
        <dbReference type="EMBL" id="ALA07326.1"/>
    </source>
</evidence>
<sequence>MNPMEIDSKLRSLRKATGFSISDIATKINISQLGETYEI</sequence>
<name>A0A0K2CNI3_9CAUD</name>
<reference evidence="1 2" key="1">
    <citation type="journal article" date="2015" name="Genome Announc.">
        <title>Genome Sequences of Five Additional Brevibacillus laterosporus Bacteriophages.</title>
        <authorList>
            <person name="Merrill B.D."/>
            <person name="Berg J.A."/>
            <person name="Graves K.A."/>
            <person name="Ward A.T."/>
            <person name="Hilton J.A."/>
            <person name="Wake B.N."/>
            <person name="Grose J.H."/>
            <person name="Breakwell D.P."/>
            <person name="Burnett S.H."/>
        </authorList>
    </citation>
    <scope>NUCLEOTIDE SEQUENCE [LARGE SCALE GENOMIC DNA]</scope>
</reference>
<accession>A0A0K2CNI3</accession>
<dbReference type="EMBL" id="KT151956">
    <property type="protein sequence ID" value="ALA07326.1"/>
    <property type="molecule type" value="Genomic_DNA"/>
</dbReference>
<dbReference type="KEGG" id="vg:26641402"/>
<protein>
    <submittedName>
        <fullName evidence="1">Uncharacterized protein</fullName>
    </submittedName>
</protein>
<dbReference type="GO" id="GO:0003677">
    <property type="term" value="F:DNA binding"/>
    <property type="evidence" value="ECO:0007669"/>
    <property type="project" value="InterPro"/>
</dbReference>
<keyword evidence="2" id="KW-1185">Reference proteome</keyword>
<gene>
    <name evidence="1" type="ORF">OSIRIS_63</name>
</gene>
<dbReference type="GeneID" id="26641402"/>
<dbReference type="Proteomes" id="UP000202966">
    <property type="component" value="Segment"/>
</dbReference>
<organism evidence="1 2">
    <name type="scientific">Brevibacillus phage Osiris</name>
    <dbReference type="NCBI Taxonomy" id="1691955"/>
    <lineage>
        <taxon>Viruses</taxon>
        <taxon>Duplodnaviria</taxon>
        <taxon>Heunggongvirae</taxon>
        <taxon>Uroviricota</taxon>
        <taxon>Caudoviricetes</taxon>
        <taxon>Jimmervirus</taxon>
        <taxon>Jimmervirus osiris</taxon>
    </lineage>
</organism>
<dbReference type="OrthoDB" id="39134at10239"/>
<evidence type="ECO:0000313" key="2">
    <source>
        <dbReference type="Proteomes" id="UP000202966"/>
    </source>
</evidence>
<dbReference type="SUPFAM" id="SSF47413">
    <property type="entry name" value="lambda repressor-like DNA-binding domains"/>
    <property type="match status" value="1"/>
</dbReference>